<dbReference type="SUPFAM" id="SSF55347">
    <property type="entry name" value="Glyceraldehyde-3-phosphate dehydrogenase-like, C-terminal domain"/>
    <property type="match status" value="1"/>
</dbReference>
<dbReference type="InterPro" id="IPR052515">
    <property type="entry name" value="Gfo/Idh/MocA_Oxidoreductase"/>
</dbReference>
<protein>
    <submittedName>
        <fullName evidence="3">Oxidoreductase</fullName>
    </submittedName>
</protein>
<dbReference type="GO" id="GO:0000166">
    <property type="term" value="F:nucleotide binding"/>
    <property type="evidence" value="ECO:0007669"/>
    <property type="project" value="InterPro"/>
</dbReference>
<organism evidence="3 4">
    <name type="scientific">Termitidicoccus mucosus</name>
    <dbReference type="NCBI Taxonomy" id="1184151"/>
    <lineage>
        <taxon>Bacteria</taxon>
        <taxon>Pseudomonadati</taxon>
        <taxon>Verrucomicrobiota</taxon>
        <taxon>Opitutia</taxon>
        <taxon>Opitutales</taxon>
        <taxon>Opitutaceae</taxon>
        <taxon>Termitidicoccus</taxon>
    </lineage>
</organism>
<keyword evidence="4" id="KW-1185">Reference proteome</keyword>
<feature type="domain" description="GFO/IDH/MocA-like oxidoreductase" evidence="2">
    <location>
        <begin position="128"/>
        <end position="252"/>
    </location>
</feature>
<dbReference type="RefSeq" id="WP_068771163.1">
    <property type="nucleotide sequence ID" value="NZ_CP109796.1"/>
</dbReference>
<dbReference type="SUPFAM" id="SSF51735">
    <property type="entry name" value="NAD(P)-binding Rossmann-fold domains"/>
    <property type="match status" value="1"/>
</dbReference>
<sequence>MKTVRIGIAGLGMGTLHANNILSGQIPRLELAAVADMDEARRAAFPGVKGFATAEEMIGSGLIDAILVATPHYSHTPIGIAALQAGLHVMMEKPLVVHKAEARRLLDAHTGKKQVFAVMFNQRTDPYYRKIREYIRNGDLGEVRRVNWIVTDWFRTEAYYASSAWRATWKGEGGGVLLNQCPHNLDMLQWLFGLPARVRAHAGFGRYHRIEVEDDVTAYIEFSNGATGVFVASTGEAPGTNRLEITGERGRVVYENDRITFTQNAAPMTQFSRVTAEAFARPATTEHVFDAPDHGEQHAGILKNFTGAILDGEKLIAPASEGLASVEIANAMLLSAWLDKDIPFPLDAELYEKMLNQRIAISSAPKVRKTVVNQPDFSKSFRR</sequence>
<reference evidence="3 4" key="1">
    <citation type="submission" date="2016-01" db="EMBL/GenBank/DDBJ databases">
        <title>High potential of lignocellulose degradation of a new Verrucomicrobia species.</title>
        <authorList>
            <person name="Wang Y."/>
            <person name="Shi Y."/>
            <person name="Qiu Z."/>
            <person name="Liu S."/>
            <person name="Yang H."/>
        </authorList>
    </citation>
    <scope>NUCLEOTIDE SEQUENCE [LARGE SCALE GENOMIC DNA]</scope>
    <source>
        <strain evidence="3 4">TSB47</strain>
    </source>
</reference>
<feature type="domain" description="Gfo/Idh/MocA-like oxidoreductase N-terminal" evidence="1">
    <location>
        <begin position="4"/>
        <end position="119"/>
    </location>
</feature>
<dbReference type="Proteomes" id="UP000078486">
    <property type="component" value="Unassembled WGS sequence"/>
</dbReference>
<dbReference type="STRING" id="1184151.AW736_14515"/>
<dbReference type="EMBL" id="LRRQ01000103">
    <property type="protein sequence ID" value="OAM89206.1"/>
    <property type="molecule type" value="Genomic_DNA"/>
</dbReference>
<dbReference type="InterPro" id="IPR000683">
    <property type="entry name" value="Gfo/Idh/MocA-like_OxRdtase_N"/>
</dbReference>
<dbReference type="Gene3D" id="3.30.360.10">
    <property type="entry name" value="Dihydrodipicolinate Reductase, domain 2"/>
    <property type="match status" value="1"/>
</dbReference>
<dbReference type="PANTHER" id="PTHR43249">
    <property type="entry name" value="UDP-N-ACETYL-2-AMINO-2-DEOXY-D-GLUCURONATE OXIDASE"/>
    <property type="match status" value="1"/>
</dbReference>
<name>A0A178IJB3_9BACT</name>
<dbReference type="PANTHER" id="PTHR43249:SF1">
    <property type="entry name" value="D-GLUCOSIDE 3-DEHYDROGENASE"/>
    <property type="match status" value="1"/>
</dbReference>
<evidence type="ECO:0000259" key="2">
    <source>
        <dbReference type="Pfam" id="PF22725"/>
    </source>
</evidence>
<dbReference type="OrthoDB" id="9815825at2"/>
<dbReference type="Pfam" id="PF22725">
    <property type="entry name" value="GFO_IDH_MocA_C3"/>
    <property type="match status" value="1"/>
</dbReference>
<accession>A0A178IJB3</accession>
<comment type="caution">
    <text evidence="3">The sequence shown here is derived from an EMBL/GenBank/DDBJ whole genome shotgun (WGS) entry which is preliminary data.</text>
</comment>
<proteinExistence type="predicted"/>
<dbReference type="AlphaFoldDB" id="A0A178IJB3"/>
<evidence type="ECO:0000313" key="4">
    <source>
        <dbReference type="Proteomes" id="UP000078486"/>
    </source>
</evidence>
<gene>
    <name evidence="3" type="ORF">AW736_14515</name>
</gene>
<evidence type="ECO:0000259" key="1">
    <source>
        <dbReference type="Pfam" id="PF01408"/>
    </source>
</evidence>
<dbReference type="Pfam" id="PF01408">
    <property type="entry name" value="GFO_IDH_MocA"/>
    <property type="match status" value="1"/>
</dbReference>
<evidence type="ECO:0000313" key="3">
    <source>
        <dbReference type="EMBL" id="OAM89206.1"/>
    </source>
</evidence>
<dbReference type="InterPro" id="IPR055170">
    <property type="entry name" value="GFO_IDH_MocA-like_dom"/>
</dbReference>
<dbReference type="Gene3D" id="3.40.50.720">
    <property type="entry name" value="NAD(P)-binding Rossmann-like Domain"/>
    <property type="match status" value="1"/>
</dbReference>
<dbReference type="InterPro" id="IPR036291">
    <property type="entry name" value="NAD(P)-bd_dom_sf"/>
</dbReference>